<name>A0ABU7X4R4_9ACTN</name>
<sequence>MSCIKRTLVTLAFATAVTGAAAVPALADTHRPAPAASSVAGDTHRPISADRSVAPDTHRPDADVMVPLDTHRP</sequence>
<evidence type="ECO:0000256" key="1">
    <source>
        <dbReference type="SAM" id="MobiDB-lite"/>
    </source>
</evidence>
<dbReference type="RefSeq" id="WP_031005977.1">
    <property type="nucleotide sequence ID" value="NZ_JAVFKM010000031.1"/>
</dbReference>
<feature type="chain" id="PRO_5046630802" description="Secreted protein" evidence="2">
    <location>
        <begin position="28"/>
        <end position="73"/>
    </location>
</feature>
<keyword evidence="4" id="KW-1185">Reference proteome</keyword>
<gene>
    <name evidence="3" type="ORF">RB636_36965</name>
</gene>
<organism evidence="3 4">
    <name type="scientific">Streptomyces chrestomyceticus</name>
    <dbReference type="NCBI Taxonomy" id="68185"/>
    <lineage>
        <taxon>Bacteria</taxon>
        <taxon>Bacillati</taxon>
        <taxon>Actinomycetota</taxon>
        <taxon>Actinomycetes</taxon>
        <taxon>Kitasatosporales</taxon>
        <taxon>Streptomycetaceae</taxon>
        <taxon>Streptomyces</taxon>
    </lineage>
</organism>
<feature type="signal peptide" evidence="2">
    <location>
        <begin position="1"/>
        <end position="27"/>
    </location>
</feature>
<proteinExistence type="predicted"/>
<dbReference type="EMBL" id="JAVFKM010000031">
    <property type="protein sequence ID" value="MEF3118755.1"/>
    <property type="molecule type" value="Genomic_DNA"/>
</dbReference>
<protein>
    <recommendedName>
        <fullName evidence="5">Secreted protein</fullName>
    </recommendedName>
</protein>
<evidence type="ECO:0008006" key="5">
    <source>
        <dbReference type="Google" id="ProtNLM"/>
    </source>
</evidence>
<reference evidence="3 4" key="1">
    <citation type="submission" date="2023-08" db="EMBL/GenBank/DDBJ databases">
        <authorList>
            <person name="Sharma P."/>
            <person name="Verma V."/>
            <person name="Mohan M.K."/>
            <person name="Dubey A.K."/>
        </authorList>
    </citation>
    <scope>NUCLEOTIDE SEQUENCE [LARGE SCALE GENOMIC DNA]</scope>
    <source>
        <strain evidence="3 4">ADP4</strain>
    </source>
</reference>
<dbReference type="Proteomes" id="UP001348265">
    <property type="component" value="Unassembled WGS sequence"/>
</dbReference>
<evidence type="ECO:0000313" key="3">
    <source>
        <dbReference type="EMBL" id="MEF3118755.1"/>
    </source>
</evidence>
<evidence type="ECO:0000313" key="4">
    <source>
        <dbReference type="Proteomes" id="UP001348265"/>
    </source>
</evidence>
<feature type="region of interest" description="Disordered" evidence="1">
    <location>
        <begin position="31"/>
        <end position="73"/>
    </location>
</feature>
<accession>A0ABU7X4R4</accession>
<comment type="caution">
    <text evidence="3">The sequence shown here is derived from an EMBL/GenBank/DDBJ whole genome shotgun (WGS) entry which is preliminary data.</text>
</comment>
<keyword evidence="2" id="KW-0732">Signal</keyword>
<evidence type="ECO:0000256" key="2">
    <source>
        <dbReference type="SAM" id="SignalP"/>
    </source>
</evidence>